<dbReference type="GO" id="GO:0034399">
    <property type="term" value="C:nuclear periphery"/>
    <property type="evidence" value="ECO:0007669"/>
    <property type="project" value="TreeGrafter"/>
</dbReference>
<dbReference type="InterPro" id="IPR011047">
    <property type="entry name" value="Quinoprotein_ADH-like_sf"/>
</dbReference>
<evidence type="ECO:0000259" key="6">
    <source>
        <dbReference type="Pfam" id="PF12896"/>
    </source>
</evidence>
<dbReference type="SUPFAM" id="SSF50998">
    <property type="entry name" value="Quinoprotein alcohol dehydrogenase-like"/>
    <property type="match status" value="1"/>
</dbReference>
<accession>D6RJN8</accession>
<dbReference type="InParanoid" id="D6RJN8"/>
<dbReference type="GO" id="GO:0051301">
    <property type="term" value="P:cell division"/>
    <property type="evidence" value="ECO:0007669"/>
    <property type="project" value="UniProtKB-KW"/>
</dbReference>
<keyword evidence="5" id="KW-0131">Cell cycle</keyword>
<evidence type="ECO:0000256" key="5">
    <source>
        <dbReference type="ARBA" id="ARBA00023306"/>
    </source>
</evidence>
<dbReference type="STRING" id="240176.D6RJN8"/>
<evidence type="ECO:0000256" key="3">
    <source>
        <dbReference type="ARBA" id="ARBA00022776"/>
    </source>
</evidence>
<sequence>MESNAYPPLANVHVPVQSRVLSTSCCPDKDLVLLISRLGGLDRISLWNSNSGAKVWETDVGEEDATVNVNGIAWSPDGLHTRFPQAIGSTEYNNLGQTIACMLDPPRVSLHSIQDGRIVTRLPLQLPATKLRNQLEGIWWFCPPPKPVQNSIIPDIFKRNNIITGSAESILKNLPYLDPLPEDSDKLTATNLFAFQGSQTRSHSKSQLPEAINTWPTLSPDSKAAAVDSTIQHQSSIKPQGTLDEKDDSNLNSILMISDTLGNIYSFFDGAFPLGVVSLGREASFVTVEKSSRDFKFFGHAKFNSLSSPRILIAPTIVDMPLLANRNIRDLARLSSIVRDLTWYIMRVVREMKEAWFGNETSTGARELGPRWVAALEEKQKEQFGQDSADPILDLTWLLTTGRASEALADFLGSGEQMSDRGIQKWETVMSDALTKLRDYSEKRLAPALQRVHLVLEELQGWATMSRFSDFQLDSKEIADSIRAAGRGIVLATWLAAAVRREHFRFKEFIIWLRFESTNINAQNPTDNQTSRHDILEVNNYFVSGLTSSSIDLWFQGEVPQFRPRDLGVPEPQNDQLESVMERAAQVARSPPALEWQENIMQNDHRGVQRNLVALADHLATRCSRIFSLAAGAASRSASVHHHEPAIATTTEPKSNNQSGLVFRERIAQEANEFIENYLTIVKDHNVLVLVQSRYGDSGSDLSLRVAIVSLDCVLDQGRTLPATILAADYFDDESVVVVVRLNKDAWVSTFAYANLVYLEVPYRTGVTATLEDLVQSAINEWKAGNITSLPVLLTRRRVLSGCRHGEAELAVNGRRNRRVACVVDGVGNRLEAFDLGDEGEEVEEEE</sequence>
<dbReference type="InterPro" id="IPR024790">
    <property type="entry name" value="APC4_long_dom"/>
</dbReference>
<comment type="caution">
    <text evidence="7">The sequence shown here is derived from an EMBL/GenBank/DDBJ whole genome shotgun (WGS) entry which is preliminary data.</text>
</comment>
<dbReference type="Pfam" id="PF12896">
    <property type="entry name" value="ANAPC4"/>
    <property type="match status" value="1"/>
</dbReference>
<dbReference type="GeneID" id="6017568"/>
<evidence type="ECO:0000313" key="8">
    <source>
        <dbReference type="Proteomes" id="UP000001861"/>
    </source>
</evidence>
<organism evidence="7 8">
    <name type="scientific">Coprinopsis cinerea (strain Okayama-7 / 130 / ATCC MYA-4618 / FGSC 9003)</name>
    <name type="common">Inky cap fungus</name>
    <name type="synonym">Hormographiella aspergillata</name>
    <dbReference type="NCBI Taxonomy" id="240176"/>
    <lineage>
        <taxon>Eukaryota</taxon>
        <taxon>Fungi</taxon>
        <taxon>Dikarya</taxon>
        <taxon>Basidiomycota</taxon>
        <taxon>Agaricomycotina</taxon>
        <taxon>Agaricomycetes</taxon>
        <taxon>Agaricomycetidae</taxon>
        <taxon>Agaricales</taxon>
        <taxon>Agaricineae</taxon>
        <taxon>Psathyrellaceae</taxon>
        <taxon>Coprinopsis</taxon>
    </lineage>
</organism>
<dbReference type="HOGENOM" id="CLU_016615_0_0_1"/>
<dbReference type="GO" id="GO:0005680">
    <property type="term" value="C:anaphase-promoting complex"/>
    <property type="evidence" value="ECO:0007669"/>
    <property type="project" value="InterPro"/>
</dbReference>
<proteinExistence type="predicted"/>
<evidence type="ECO:0000256" key="1">
    <source>
        <dbReference type="ARBA" id="ARBA00016067"/>
    </source>
</evidence>
<dbReference type="AlphaFoldDB" id="D6RJN8"/>
<dbReference type="PANTHER" id="PTHR13260:SF0">
    <property type="entry name" value="ANAPHASE-PROMOTING COMPLEX SUBUNIT 4"/>
    <property type="match status" value="1"/>
</dbReference>
<dbReference type="InterPro" id="IPR024789">
    <property type="entry name" value="APC4"/>
</dbReference>
<dbReference type="GO" id="GO:0031145">
    <property type="term" value="P:anaphase-promoting complex-dependent catabolic process"/>
    <property type="evidence" value="ECO:0007669"/>
    <property type="project" value="InterPro"/>
</dbReference>
<dbReference type="KEGG" id="cci:CC1G_13643"/>
<evidence type="ECO:0000256" key="4">
    <source>
        <dbReference type="ARBA" id="ARBA00022786"/>
    </source>
</evidence>
<feature type="domain" description="Anaphase-promoting complex subunit 4 long" evidence="6">
    <location>
        <begin position="318"/>
        <end position="521"/>
    </location>
</feature>
<dbReference type="EMBL" id="AACS02000001">
    <property type="protein sequence ID" value="EFI28617.1"/>
    <property type="molecule type" value="Genomic_DNA"/>
</dbReference>
<keyword evidence="2" id="KW-0132">Cell division</keyword>
<keyword evidence="3" id="KW-0498">Mitosis</keyword>
<gene>
    <name evidence="7" type="ORF">CC1G_13643</name>
</gene>
<evidence type="ECO:0000256" key="2">
    <source>
        <dbReference type="ARBA" id="ARBA00022618"/>
    </source>
</evidence>
<dbReference type="VEuPathDB" id="FungiDB:CC1G_13643"/>
<dbReference type="RefSeq" id="XP_002912111.1">
    <property type="nucleotide sequence ID" value="XM_002912065.1"/>
</dbReference>
<keyword evidence="4" id="KW-0833">Ubl conjugation pathway</keyword>
<reference evidence="7 8" key="1">
    <citation type="journal article" date="2010" name="Proc. Natl. Acad. Sci. U.S.A.">
        <title>Insights into evolution of multicellular fungi from the assembled chromosomes of the mushroom Coprinopsis cinerea (Coprinus cinereus).</title>
        <authorList>
            <person name="Stajich J.E."/>
            <person name="Wilke S.K."/>
            <person name="Ahren D."/>
            <person name="Au C.H."/>
            <person name="Birren B.W."/>
            <person name="Borodovsky M."/>
            <person name="Burns C."/>
            <person name="Canback B."/>
            <person name="Casselton L.A."/>
            <person name="Cheng C.K."/>
            <person name="Deng J."/>
            <person name="Dietrich F.S."/>
            <person name="Fargo D.C."/>
            <person name="Farman M.L."/>
            <person name="Gathman A.C."/>
            <person name="Goldberg J."/>
            <person name="Guigo R."/>
            <person name="Hoegger P.J."/>
            <person name="Hooker J.B."/>
            <person name="Huggins A."/>
            <person name="James T.Y."/>
            <person name="Kamada T."/>
            <person name="Kilaru S."/>
            <person name="Kodira C."/>
            <person name="Kues U."/>
            <person name="Kupfer D."/>
            <person name="Kwan H.S."/>
            <person name="Lomsadze A."/>
            <person name="Li W."/>
            <person name="Lilly W.W."/>
            <person name="Ma L.J."/>
            <person name="Mackey A.J."/>
            <person name="Manning G."/>
            <person name="Martin F."/>
            <person name="Muraguchi H."/>
            <person name="Natvig D.O."/>
            <person name="Palmerini H."/>
            <person name="Ramesh M.A."/>
            <person name="Rehmeyer C.J."/>
            <person name="Roe B.A."/>
            <person name="Shenoy N."/>
            <person name="Stanke M."/>
            <person name="Ter-Hovhannisyan V."/>
            <person name="Tunlid A."/>
            <person name="Velagapudi R."/>
            <person name="Vision T.J."/>
            <person name="Zeng Q."/>
            <person name="Zolan M.E."/>
            <person name="Pukkila P.J."/>
        </authorList>
    </citation>
    <scope>NUCLEOTIDE SEQUENCE [LARGE SCALE GENOMIC DNA]</scope>
    <source>
        <strain evidence="8">Okayama-7 / 130 / ATCC MYA-4618 / FGSC 9003</strain>
    </source>
</reference>
<name>D6RJN8_COPC7</name>
<dbReference type="OrthoDB" id="10259843at2759"/>
<dbReference type="eggNOG" id="ENOG502SB3W">
    <property type="taxonomic scope" value="Eukaryota"/>
</dbReference>
<dbReference type="PANTHER" id="PTHR13260">
    <property type="entry name" value="ANAPHASE PROMOTING COMPLEX SUBUNIT 4 APC4"/>
    <property type="match status" value="1"/>
</dbReference>
<evidence type="ECO:0000313" key="7">
    <source>
        <dbReference type="EMBL" id="EFI28617.1"/>
    </source>
</evidence>
<protein>
    <recommendedName>
        <fullName evidence="1">Anaphase-promoting complex subunit 4</fullName>
    </recommendedName>
</protein>
<keyword evidence="8" id="KW-1185">Reference proteome</keyword>
<dbReference type="OMA" id="ACCPDKD"/>
<dbReference type="GO" id="GO:0070979">
    <property type="term" value="P:protein K11-linked ubiquitination"/>
    <property type="evidence" value="ECO:0007669"/>
    <property type="project" value="TreeGrafter"/>
</dbReference>
<dbReference type="Proteomes" id="UP000001861">
    <property type="component" value="Unassembled WGS sequence"/>
</dbReference>